<name>A0A4R2E7Z1_9BACT</name>
<evidence type="ECO:0000313" key="2">
    <source>
        <dbReference type="EMBL" id="TCN62936.1"/>
    </source>
</evidence>
<dbReference type="EMBL" id="SLWB01000017">
    <property type="protein sequence ID" value="TCN62936.1"/>
    <property type="molecule type" value="Genomic_DNA"/>
</dbReference>
<accession>A0A4R2E7Z1</accession>
<feature type="signal peptide" evidence="1">
    <location>
        <begin position="1"/>
        <end position="24"/>
    </location>
</feature>
<evidence type="ECO:0000313" key="3">
    <source>
        <dbReference type="Proteomes" id="UP000294830"/>
    </source>
</evidence>
<gene>
    <name evidence="2" type="ORF">CLV25_11775</name>
</gene>
<dbReference type="RefSeq" id="WP_131840338.1">
    <property type="nucleotide sequence ID" value="NZ_SLWB01000017.1"/>
</dbReference>
<dbReference type="Proteomes" id="UP000294830">
    <property type="component" value="Unassembled WGS sequence"/>
</dbReference>
<dbReference type="OrthoDB" id="788168at2"/>
<comment type="caution">
    <text evidence="2">The sequence shown here is derived from an EMBL/GenBank/DDBJ whole genome shotgun (WGS) entry which is preliminary data.</text>
</comment>
<sequence>MKMARRSFCFAVLVFMAFSFQASAQDTVLVSRFNELFAAKNDRIKDSIVERIIPDFILFLKSNSAKNFNFKPIKHIGVLESPDNAFTFYLFNLRYRDGSFKHFAFLQQPQGNCLKVTKFEDKRSEVQKPNDEILIPEKWYGALYYQIIPIKSNGKNFYTLLGASFTDLFVSRRVIEVMEITDEGVILGAPIFFDGRRNASRVVFEHSARFLMTLRYMPELKTIVFDHLASSEPNAGNNFQFFGPDGSQDGFILENGIWTLKQNIDVRMPDRKRKKDFKTIKTY</sequence>
<proteinExistence type="predicted"/>
<dbReference type="AlphaFoldDB" id="A0A4R2E7Z1"/>
<evidence type="ECO:0008006" key="4">
    <source>
        <dbReference type="Google" id="ProtNLM"/>
    </source>
</evidence>
<keyword evidence="1" id="KW-0732">Signal</keyword>
<protein>
    <recommendedName>
        <fullName evidence="4">Outer membrane lipoprotein-sorting protein</fullName>
    </recommendedName>
</protein>
<feature type="chain" id="PRO_5020640640" description="Outer membrane lipoprotein-sorting protein" evidence="1">
    <location>
        <begin position="25"/>
        <end position="283"/>
    </location>
</feature>
<keyword evidence="3" id="KW-1185">Reference proteome</keyword>
<evidence type="ECO:0000256" key="1">
    <source>
        <dbReference type="SAM" id="SignalP"/>
    </source>
</evidence>
<reference evidence="2 3" key="1">
    <citation type="submission" date="2019-03" db="EMBL/GenBank/DDBJ databases">
        <title>Genomic Encyclopedia of Archaeal and Bacterial Type Strains, Phase II (KMG-II): from individual species to whole genera.</title>
        <authorList>
            <person name="Goeker M."/>
        </authorList>
    </citation>
    <scope>NUCLEOTIDE SEQUENCE [LARGE SCALE GENOMIC DNA]</scope>
    <source>
        <strain evidence="2 3">RL-C</strain>
    </source>
</reference>
<organism evidence="2 3">
    <name type="scientific">Acetobacteroides hydrogenigenes</name>
    <dbReference type="NCBI Taxonomy" id="979970"/>
    <lineage>
        <taxon>Bacteria</taxon>
        <taxon>Pseudomonadati</taxon>
        <taxon>Bacteroidota</taxon>
        <taxon>Bacteroidia</taxon>
        <taxon>Bacteroidales</taxon>
        <taxon>Rikenellaceae</taxon>
        <taxon>Acetobacteroides</taxon>
    </lineage>
</organism>